<keyword evidence="12" id="KW-0969">Cilium</keyword>
<comment type="caution">
    <text evidence="12">The sequence shown here is derived from an EMBL/GenBank/DDBJ whole genome shotgun (WGS) entry which is preliminary data.</text>
</comment>
<feature type="domain" description="Flagellar basal-body/hook protein C-terminal" evidence="10">
    <location>
        <begin position="216"/>
        <end position="260"/>
    </location>
</feature>
<comment type="subunit">
    <text evidence="5 8">The basal body constitutes a major portion of the flagellar organelle and consists of four rings (L,P,S, and M) mounted on a central rod. The rod consists of about 26 subunits of FlgG in the distal portion, and FlgB, FlgC and FlgF are thought to build up the proximal portion of the rod with about 6 subunits each.</text>
</comment>
<evidence type="ECO:0000259" key="11">
    <source>
        <dbReference type="Pfam" id="PF22692"/>
    </source>
</evidence>
<dbReference type="GO" id="GO:0009426">
    <property type="term" value="C:bacterial-type flagellum basal body, distal rod"/>
    <property type="evidence" value="ECO:0007669"/>
    <property type="project" value="UniProtKB-UniRule"/>
</dbReference>
<evidence type="ECO:0000256" key="4">
    <source>
        <dbReference type="ARBA" id="ARBA00023143"/>
    </source>
</evidence>
<evidence type="ECO:0000256" key="2">
    <source>
        <dbReference type="ARBA" id="ARBA00009677"/>
    </source>
</evidence>
<reference evidence="12 13" key="1">
    <citation type="submission" date="2018-12" db="EMBL/GenBank/DDBJ databases">
        <authorList>
            <person name="Kim S.-J."/>
            <person name="Jung G.-Y."/>
        </authorList>
    </citation>
    <scope>NUCLEOTIDE SEQUENCE [LARGE SCALE GENOMIC DNA]</scope>
    <source>
        <strain evidence="12 13">03SU3-P</strain>
    </source>
</reference>
<evidence type="ECO:0000256" key="1">
    <source>
        <dbReference type="ARBA" id="ARBA00004117"/>
    </source>
</evidence>
<dbReference type="InterPro" id="IPR019776">
    <property type="entry name" value="Flagellar_basal_body_rod_CS"/>
</dbReference>
<dbReference type="NCBIfam" id="TIGR03506">
    <property type="entry name" value="FlgEFG_subfam"/>
    <property type="match status" value="2"/>
</dbReference>
<evidence type="ECO:0000313" key="13">
    <source>
        <dbReference type="Proteomes" id="UP000268553"/>
    </source>
</evidence>
<comment type="similarity">
    <text evidence="2 8">Belongs to the flagella basal body rod proteins family.</text>
</comment>
<dbReference type="PANTHER" id="PTHR30435:SF19">
    <property type="entry name" value="FLAGELLAR BASAL-BODY ROD PROTEIN FLGG"/>
    <property type="match status" value="1"/>
</dbReference>
<dbReference type="GO" id="GO:0071978">
    <property type="term" value="P:bacterial-type flagellum-dependent swarming motility"/>
    <property type="evidence" value="ECO:0007669"/>
    <property type="project" value="TreeGrafter"/>
</dbReference>
<dbReference type="InterPro" id="IPR020013">
    <property type="entry name" value="Flagellar_FlgE/F/G"/>
</dbReference>
<sequence>MSNGALHVARTGLDAQNMRMQVIANNLANVNTVGFKRDRASFETLAYQARTVAGAASSAENQYAIGTNLGTGVQINGTARIDTQGTLTNTGNSLDLAIEGAGYFQIQMPDGRNAFTRAGDFSLSAEGTLVTSDGMPVQPQIQIPQDATAISVGADGTVSVQVAGQSEQTQVGRLELARFTNAAGLQSIGNNLLLETPASGAPQIGAAGEEGRGGLRSGALEASNVNVVEELVDMIETQRAYEVNSKMIQATDEMMRNATQTL</sequence>
<dbReference type="EMBL" id="RWJI01000001">
    <property type="protein sequence ID" value="RRQ51504.1"/>
    <property type="molecule type" value="Genomic_DNA"/>
</dbReference>
<evidence type="ECO:0000313" key="12">
    <source>
        <dbReference type="EMBL" id="RRQ51504.1"/>
    </source>
</evidence>
<dbReference type="InterPro" id="IPR012834">
    <property type="entry name" value="FlgG_G_neg"/>
</dbReference>
<keyword evidence="12" id="KW-0282">Flagellum</keyword>
<keyword evidence="13" id="KW-1185">Reference proteome</keyword>
<dbReference type="PANTHER" id="PTHR30435">
    <property type="entry name" value="FLAGELLAR PROTEIN"/>
    <property type="match status" value="1"/>
</dbReference>
<dbReference type="Pfam" id="PF00460">
    <property type="entry name" value="Flg_bb_rod"/>
    <property type="match status" value="1"/>
</dbReference>
<evidence type="ECO:0000259" key="10">
    <source>
        <dbReference type="Pfam" id="PF06429"/>
    </source>
</evidence>
<evidence type="ECO:0000259" key="9">
    <source>
        <dbReference type="Pfam" id="PF00460"/>
    </source>
</evidence>
<dbReference type="PROSITE" id="PS00588">
    <property type="entry name" value="FLAGELLA_BB_ROD"/>
    <property type="match status" value="1"/>
</dbReference>
<feature type="domain" description="Flagellar hook protein FlgE/F/G-like D1" evidence="11">
    <location>
        <begin position="97"/>
        <end position="160"/>
    </location>
</feature>
<protein>
    <recommendedName>
        <fullName evidence="3 7">Flagellar basal-body rod protein FlgG</fullName>
    </recommendedName>
    <alternativeName>
        <fullName evidence="6 8">Distal rod protein</fullName>
    </alternativeName>
</protein>
<evidence type="ECO:0000256" key="6">
    <source>
        <dbReference type="ARBA" id="ARBA00032912"/>
    </source>
</evidence>
<organism evidence="12 13">
    <name type="scientific">Sphingorhabdus wooponensis</name>
    <dbReference type="NCBI Taxonomy" id="940136"/>
    <lineage>
        <taxon>Bacteria</taxon>
        <taxon>Pseudomonadati</taxon>
        <taxon>Pseudomonadota</taxon>
        <taxon>Alphaproteobacteria</taxon>
        <taxon>Sphingomonadales</taxon>
        <taxon>Sphingomonadaceae</taxon>
        <taxon>Sphingorhabdus</taxon>
    </lineage>
</organism>
<dbReference type="InterPro" id="IPR010930">
    <property type="entry name" value="Flg_bb/hook_C_dom"/>
</dbReference>
<evidence type="ECO:0000256" key="7">
    <source>
        <dbReference type="NCBIfam" id="TIGR02488"/>
    </source>
</evidence>
<dbReference type="Pfam" id="PF22692">
    <property type="entry name" value="LlgE_F_G_D1"/>
    <property type="match status" value="1"/>
</dbReference>
<dbReference type="RefSeq" id="WP_125229518.1">
    <property type="nucleotide sequence ID" value="NZ_RWJI01000001.1"/>
</dbReference>
<name>A0A3R8Q249_9SPHN</name>
<dbReference type="NCBIfam" id="TIGR02488">
    <property type="entry name" value="flgG_G_neg"/>
    <property type="match status" value="1"/>
</dbReference>
<evidence type="ECO:0000256" key="3">
    <source>
        <dbReference type="ARBA" id="ARBA00017948"/>
    </source>
</evidence>
<keyword evidence="12" id="KW-0966">Cell projection</keyword>
<proteinExistence type="inferred from homology"/>
<dbReference type="InterPro" id="IPR001444">
    <property type="entry name" value="Flag_bb_rod_N"/>
</dbReference>
<dbReference type="SUPFAM" id="SSF117143">
    <property type="entry name" value="Flagellar hook protein flgE"/>
    <property type="match status" value="1"/>
</dbReference>
<keyword evidence="4 8" id="KW-0975">Bacterial flagellum</keyword>
<gene>
    <name evidence="12" type="primary">flgG</name>
    <name evidence="12" type="ORF">D7D48_00980</name>
</gene>
<evidence type="ECO:0000256" key="8">
    <source>
        <dbReference type="RuleBase" id="RU362116"/>
    </source>
</evidence>
<evidence type="ECO:0000256" key="5">
    <source>
        <dbReference type="ARBA" id="ARBA00025933"/>
    </source>
</evidence>
<comment type="subcellular location">
    <subcellularLocation>
        <location evidence="1 8">Bacterial flagellum basal body</location>
    </subcellularLocation>
</comment>
<dbReference type="AlphaFoldDB" id="A0A3R8Q249"/>
<dbReference type="InterPro" id="IPR037925">
    <property type="entry name" value="FlgE/F/G-like"/>
</dbReference>
<dbReference type="InterPro" id="IPR053967">
    <property type="entry name" value="LlgE_F_G-like_D1"/>
</dbReference>
<feature type="domain" description="Flagellar basal body rod protein N-terminal" evidence="9">
    <location>
        <begin position="6"/>
        <end position="36"/>
    </location>
</feature>
<dbReference type="OrthoDB" id="9804559at2"/>
<dbReference type="Pfam" id="PF06429">
    <property type="entry name" value="Flg_bbr_C"/>
    <property type="match status" value="1"/>
</dbReference>
<accession>A0A3R8Q249</accession>
<dbReference type="Proteomes" id="UP000268553">
    <property type="component" value="Unassembled WGS sequence"/>
</dbReference>